<dbReference type="WBParaSite" id="MCU_010188-RA">
    <property type="protein sequence ID" value="MCU_010188-RA"/>
    <property type="gene ID" value="MCU_010188"/>
</dbReference>
<protein>
    <submittedName>
        <fullName evidence="1">RNA polymerase</fullName>
    </submittedName>
</protein>
<accession>A0A5K3FNY1</accession>
<dbReference type="AlphaFoldDB" id="A0A5K3FNY1"/>
<evidence type="ECO:0000313" key="1">
    <source>
        <dbReference type="WBParaSite" id="MCU_010188-RA"/>
    </source>
</evidence>
<sequence length="58" mass="6336">MLDNLHNMCNLLTARLHATSDAEDADETRAAFLACENADNALRSTVFKLAAGKTIQEE</sequence>
<organism evidence="1">
    <name type="scientific">Mesocestoides corti</name>
    <name type="common">Flatworm</name>
    <dbReference type="NCBI Taxonomy" id="53468"/>
    <lineage>
        <taxon>Eukaryota</taxon>
        <taxon>Metazoa</taxon>
        <taxon>Spiralia</taxon>
        <taxon>Lophotrochozoa</taxon>
        <taxon>Platyhelminthes</taxon>
        <taxon>Cestoda</taxon>
        <taxon>Eucestoda</taxon>
        <taxon>Cyclophyllidea</taxon>
        <taxon>Mesocestoididae</taxon>
        <taxon>Mesocestoides</taxon>
    </lineage>
</organism>
<proteinExistence type="predicted"/>
<name>A0A5K3FNY1_MESCO</name>
<reference evidence="1" key="1">
    <citation type="submission" date="2019-11" db="UniProtKB">
        <authorList>
            <consortium name="WormBaseParasite"/>
        </authorList>
    </citation>
    <scope>IDENTIFICATION</scope>
</reference>